<comment type="caution">
    <text evidence="1">The sequence shown here is derived from an EMBL/GenBank/DDBJ whole genome shotgun (WGS) entry which is preliminary data.</text>
</comment>
<keyword evidence="2" id="KW-1185">Reference proteome</keyword>
<evidence type="ECO:0000313" key="1">
    <source>
        <dbReference type="EMBL" id="KAH9789302.1"/>
    </source>
</evidence>
<sequence>MITRGKAGIFKPKVYTAVLLHKEPDTVQEAINDERWFQAMKAEYDALMSNGTWTLVPRTEHHKLVGNKWVFRVKSNTDGSVAKYKARLVAKGFQQIEGVNYFETFSPVVKAATVRIVLSLAVMNQWQIRQVDVNNAFLNGDLIEEVYMSQPEGFIDSKRPDFVCKLHKALYGLKQAPRAWFDKLRNSLVQWGFENSKSDSSLFLKKNKRSIILILIYVDDILITGSNCDELEDFIKLFSSAFALKDLGKLSYFLGIEVLYDLGSMYLSQRKYIRDLLAKADMLECKGIDTPMSSSKDYRLQKNIEGEMGYYIEDPSHYRSIVGGLQYLVLTRPEIAYSVHKLSQYVSSPTLQHLMACKRVLRYLKETQDYGLKFVKEGELKVTAFTDADWGSDLDDRRSTGAYCVYLGNNLISWSSKKQSVVTKSSAESEYRALAAAVSEITWIKSLFLEINLCFVEKPVIWCDNVSAKDLAHNPVFHSRTKHIEIDLHFIRDKVLAGDLKILYVPSAEQIADIMTKPLNSSQFIYLRNKLNVHLCPLSLRGAVKKAHCAELRREKKSEAKVRQQCHVNNAESADSVMQQ</sequence>
<gene>
    <name evidence="1" type="ORF">KPL71_002960</name>
</gene>
<accession>A0ACB8MTU0</accession>
<dbReference type="Proteomes" id="UP000829398">
    <property type="component" value="Chromosome 2"/>
</dbReference>
<proteinExistence type="predicted"/>
<dbReference type="EMBL" id="CM039171">
    <property type="protein sequence ID" value="KAH9789302.1"/>
    <property type="molecule type" value="Genomic_DNA"/>
</dbReference>
<organism evidence="1 2">
    <name type="scientific">Citrus sinensis</name>
    <name type="common">Sweet orange</name>
    <name type="synonym">Citrus aurantium var. sinensis</name>
    <dbReference type="NCBI Taxonomy" id="2711"/>
    <lineage>
        <taxon>Eukaryota</taxon>
        <taxon>Viridiplantae</taxon>
        <taxon>Streptophyta</taxon>
        <taxon>Embryophyta</taxon>
        <taxon>Tracheophyta</taxon>
        <taxon>Spermatophyta</taxon>
        <taxon>Magnoliopsida</taxon>
        <taxon>eudicotyledons</taxon>
        <taxon>Gunneridae</taxon>
        <taxon>Pentapetalae</taxon>
        <taxon>rosids</taxon>
        <taxon>malvids</taxon>
        <taxon>Sapindales</taxon>
        <taxon>Rutaceae</taxon>
        <taxon>Aurantioideae</taxon>
        <taxon>Citrus</taxon>
    </lineage>
</organism>
<evidence type="ECO:0000313" key="2">
    <source>
        <dbReference type="Proteomes" id="UP000829398"/>
    </source>
</evidence>
<name>A0ACB8MTU0_CITSI</name>
<protein>
    <submittedName>
        <fullName evidence="1">Retrovirus-related pol polyprotein from transposon RE1</fullName>
    </submittedName>
</protein>
<reference evidence="2" key="1">
    <citation type="journal article" date="2023" name="Hortic. Res.">
        <title>A chromosome-level phased genome enabling allele-level studies in sweet orange: a case study on citrus Huanglongbing tolerance.</title>
        <authorList>
            <person name="Wu B."/>
            <person name="Yu Q."/>
            <person name="Deng Z."/>
            <person name="Duan Y."/>
            <person name="Luo F."/>
            <person name="Gmitter F. Jr."/>
        </authorList>
    </citation>
    <scope>NUCLEOTIDE SEQUENCE [LARGE SCALE GENOMIC DNA]</scope>
    <source>
        <strain evidence="2">cv. Valencia</strain>
    </source>
</reference>